<sequence>MAKYYATISGLPNIGVDDRKLPFSSELFVEELREVLTSGDFKLLEVLRWERENRFLIDYLESPEKALEATEQPQLLSYEEVATVMDALKKGTKLPKHHLPAYIIDFLKDFVVEKDEEDDVQDDEEEVRMWPLRLEDKLADYYYTKFALPARNHFVAEWSRLNLDIRNVFAAFTSRNLGWDPKDYIVGDSEVERKLKTSTATNFGLSEEEMDYIAALTSVQNETDITRRERMLDVLKWNWLEERVFDRTFNVETILAYYLQLRIIERWTELNEKTGEETFRSIVATLKKESNDSLNEFKRNQKK</sequence>
<dbReference type="EMBL" id="ACNN01000026">
    <property type="protein sequence ID" value="EEN82350.1"/>
    <property type="molecule type" value="Genomic_DNA"/>
</dbReference>
<name>C3JBF2_POREA</name>
<reference evidence="1 2" key="1">
    <citation type="submission" date="2009-04" db="EMBL/GenBank/DDBJ databases">
        <authorList>
            <person name="Sebastian Y."/>
            <person name="Madupu R."/>
            <person name="Durkin A.S."/>
            <person name="Torralba M."/>
            <person name="Methe B."/>
            <person name="Sutton G.G."/>
            <person name="Strausberg R.L."/>
            <person name="Nelson K.E."/>
        </authorList>
    </citation>
    <scope>NUCLEOTIDE SEQUENCE [LARGE SCALE GENOMIC DNA]</scope>
    <source>
        <strain evidence="2">ATCC 35406 / BCRC 14492 / JCM 8526 / NCTC 13058 / HG 370</strain>
    </source>
</reference>
<dbReference type="STRING" id="553175.POREN0001_1686"/>
<dbReference type="AlphaFoldDB" id="C3JBF2"/>
<keyword evidence="2" id="KW-1185">Reference proteome</keyword>
<proteinExistence type="predicted"/>
<accession>C3JBF2</accession>
<evidence type="ECO:0000313" key="1">
    <source>
        <dbReference type="EMBL" id="EEN82350.1"/>
    </source>
</evidence>
<dbReference type="eggNOG" id="COG1527">
    <property type="taxonomic scope" value="Bacteria"/>
</dbReference>
<evidence type="ECO:0000313" key="2">
    <source>
        <dbReference type="Proteomes" id="UP000004295"/>
    </source>
</evidence>
<dbReference type="Proteomes" id="UP000004295">
    <property type="component" value="Unassembled WGS sequence"/>
</dbReference>
<dbReference type="Pfam" id="PF10962">
    <property type="entry name" value="DUF2764"/>
    <property type="match status" value="1"/>
</dbReference>
<dbReference type="GeneID" id="93366108"/>
<protein>
    <recommendedName>
        <fullName evidence="3">DUF2764 domain-containing protein</fullName>
    </recommendedName>
</protein>
<gene>
    <name evidence="1" type="ORF">POREN0001_1686</name>
</gene>
<dbReference type="InterPro" id="IPR024492">
    <property type="entry name" value="DUF2764"/>
</dbReference>
<evidence type="ECO:0008006" key="3">
    <source>
        <dbReference type="Google" id="ProtNLM"/>
    </source>
</evidence>
<organism evidence="1 2">
    <name type="scientific">Porphyromonas endodontalis (strain ATCC 35406 / DSM 24491 / JCM 8526 / CCUG 16442 / BCRC 14492 / NCTC 13058 / HG 370)</name>
    <name type="common">Bacteroides endodontalis</name>
    <dbReference type="NCBI Taxonomy" id="553175"/>
    <lineage>
        <taxon>Bacteria</taxon>
        <taxon>Pseudomonadati</taxon>
        <taxon>Bacteroidota</taxon>
        <taxon>Bacteroidia</taxon>
        <taxon>Bacteroidales</taxon>
        <taxon>Porphyromonadaceae</taxon>
        <taxon>Porphyromonas</taxon>
    </lineage>
</organism>
<dbReference type="RefSeq" id="WP_004334102.1">
    <property type="nucleotide sequence ID" value="NZ_ACNN01000026.1"/>
</dbReference>
<comment type="caution">
    <text evidence="1">The sequence shown here is derived from an EMBL/GenBank/DDBJ whole genome shotgun (WGS) entry which is preliminary data.</text>
</comment>